<dbReference type="PANTHER" id="PTHR43619:SF2">
    <property type="entry name" value="S-ADENOSYL-L-METHIONINE-DEPENDENT METHYLTRANSFERASES SUPERFAMILY PROTEIN"/>
    <property type="match status" value="1"/>
</dbReference>
<gene>
    <name evidence="5" type="ORF">Cvel_4544</name>
</gene>
<dbReference type="InterPro" id="IPR029063">
    <property type="entry name" value="SAM-dependent_MTases_sf"/>
</dbReference>
<proteinExistence type="inferred from homology"/>
<dbReference type="GO" id="GO:0032259">
    <property type="term" value="P:methylation"/>
    <property type="evidence" value="ECO:0007669"/>
    <property type="project" value="UniProtKB-KW"/>
</dbReference>
<evidence type="ECO:0000256" key="1">
    <source>
        <dbReference type="ARBA" id="ARBA00008138"/>
    </source>
</evidence>
<dbReference type="Pfam" id="PF04072">
    <property type="entry name" value="LCM"/>
    <property type="match status" value="1"/>
</dbReference>
<dbReference type="PANTHER" id="PTHR43619">
    <property type="entry name" value="S-ADENOSYL-L-METHIONINE-DEPENDENT METHYLTRANSFERASE YKTD-RELATED"/>
    <property type="match status" value="1"/>
</dbReference>
<comment type="similarity">
    <text evidence="1">Belongs to the UPF0677 family.</text>
</comment>
<dbReference type="InterPro" id="IPR011610">
    <property type="entry name" value="SAM_mthyl_Trfase_ML2640-like"/>
</dbReference>
<name>A0A0G4GD77_9ALVE</name>
<dbReference type="VEuPathDB" id="CryptoDB:Cvel_4544"/>
<keyword evidence="4" id="KW-0472">Membrane</keyword>
<feature type="transmembrane region" description="Helical" evidence="4">
    <location>
        <begin position="125"/>
        <end position="144"/>
    </location>
</feature>
<evidence type="ECO:0000313" key="5">
    <source>
        <dbReference type="EMBL" id="CEM27219.1"/>
    </source>
</evidence>
<evidence type="ECO:0000256" key="4">
    <source>
        <dbReference type="SAM" id="Phobius"/>
    </source>
</evidence>
<sequence length="353" mass="39309">MSTASASLKPPSYTYEISVCPSKLTKRLDLAGAPVSKSQDDLHRLLSYPMGFFFLSTCCGTMFLFSPNICVVFFQRFFGSWSRQKVSNVSNTTGSRTAAKVLSQRAEAYLCGFGTDPLAVQFLKYVPMLGPPLFWNCAAFFYLWGLKMRWKVSRVLSLPMEEKFGLPFDGTMYVHTRTAWLDDVCDAFFKKQLILKKQKRVNLVLLGAGFDSRCYRLTTPEGLEVKKFEVDAPGTQTRKLEVLTKAGVDTSGVTFVSCNFAEQSWAERLKSAGIDLSIPSCFVWEGVTYYLPKEAVTHALGQGIEDLVRSTGLQTAEHLLSLQLVSRFVPKKWGGVPAARLGPFGGFVVARRP</sequence>
<dbReference type="Gene3D" id="3.40.50.150">
    <property type="entry name" value="Vaccinia Virus protein VP39"/>
    <property type="match status" value="1"/>
</dbReference>
<organism evidence="5">
    <name type="scientific">Chromera velia CCMP2878</name>
    <dbReference type="NCBI Taxonomy" id="1169474"/>
    <lineage>
        <taxon>Eukaryota</taxon>
        <taxon>Sar</taxon>
        <taxon>Alveolata</taxon>
        <taxon>Colpodellida</taxon>
        <taxon>Chromeraceae</taxon>
        <taxon>Chromera</taxon>
    </lineage>
</organism>
<evidence type="ECO:0000256" key="3">
    <source>
        <dbReference type="ARBA" id="ARBA00022679"/>
    </source>
</evidence>
<keyword evidence="4" id="KW-0812">Transmembrane</keyword>
<dbReference type="InterPro" id="IPR007213">
    <property type="entry name" value="Ppm1/Ppm2/Tcmp"/>
</dbReference>
<evidence type="ECO:0008006" key="6">
    <source>
        <dbReference type="Google" id="ProtNLM"/>
    </source>
</evidence>
<protein>
    <recommendedName>
        <fullName evidence="6">S-adenosyl-L-methionine-dependent methyltransferase</fullName>
    </recommendedName>
</protein>
<dbReference type="AlphaFoldDB" id="A0A0G4GD77"/>
<dbReference type="SUPFAM" id="SSF53335">
    <property type="entry name" value="S-adenosyl-L-methionine-dependent methyltransferases"/>
    <property type="match status" value="1"/>
</dbReference>
<keyword evidence="4" id="KW-1133">Transmembrane helix</keyword>
<keyword evidence="2" id="KW-0489">Methyltransferase</keyword>
<keyword evidence="3" id="KW-0808">Transferase</keyword>
<dbReference type="NCBIfam" id="TIGR00027">
    <property type="entry name" value="mthyl_TIGR00027"/>
    <property type="match status" value="1"/>
</dbReference>
<accession>A0A0G4GD77</accession>
<feature type="transmembrane region" description="Helical" evidence="4">
    <location>
        <begin position="52"/>
        <end position="74"/>
    </location>
</feature>
<reference evidence="5" key="1">
    <citation type="submission" date="2014-11" db="EMBL/GenBank/DDBJ databases">
        <authorList>
            <person name="Otto D Thomas"/>
            <person name="Naeem Raeece"/>
        </authorList>
    </citation>
    <scope>NUCLEOTIDE SEQUENCE</scope>
</reference>
<dbReference type="EMBL" id="CDMZ01001103">
    <property type="protein sequence ID" value="CEM27219.1"/>
    <property type="molecule type" value="Genomic_DNA"/>
</dbReference>
<evidence type="ECO:0000256" key="2">
    <source>
        <dbReference type="ARBA" id="ARBA00022603"/>
    </source>
</evidence>
<dbReference type="GO" id="GO:0008168">
    <property type="term" value="F:methyltransferase activity"/>
    <property type="evidence" value="ECO:0007669"/>
    <property type="project" value="UniProtKB-KW"/>
</dbReference>